<feature type="compositionally biased region" description="Polar residues" evidence="1">
    <location>
        <begin position="177"/>
        <end position="189"/>
    </location>
</feature>
<dbReference type="AlphaFoldDB" id="A0A163K884"/>
<evidence type="ECO:0000313" key="3">
    <source>
        <dbReference type="Proteomes" id="UP000076837"/>
    </source>
</evidence>
<feature type="compositionally biased region" description="Low complexity" evidence="1">
    <location>
        <begin position="25"/>
        <end position="34"/>
    </location>
</feature>
<dbReference type="Proteomes" id="UP000076837">
    <property type="component" value="Unassembled WGS sequence"/>
</dbReference>
<feature type="compositionally biased region" description="Polar residues" evidence="1">
    <location>
        <begin position="132"/>
        <end position="146"/>
    </location>
</feature>
<comment type="caution">
    <text evidence="2">The sequence shown here is derived from an EMBL/GenBank/DDBJ whole genome shotgun (WGS) entry which is preliminary data.</text>
</comment>
<sequence>MCSGTGPRKANSSSPTPRHSRSSRPSRPQTSQPQYLHVSRKAANGKTKKSLHIQVHELERANGDVERICSRLPYGLEADAVEDTFVMKKRELRYDRLCRTRIGRGEARRIRAGSAEIAAPSERSSPCLEVASGSTRTQTTDSQAEVGQSERRKSDPSVVPDTDRLSASMITRDGTDCAQTASQGRTNSVVLPEELYASEAQEEPTISDDLMNFDHPKRVFQQY</sequence>
<evidence type="ECO:0000313" key="2">
    <source>
        <dbReference type="EMBL" id="KZM26838.1"/>
    </source>
</evidence>
<dbReference type="EMBL" id="JYNV01000091">
    <property type="protein sequence ID" value="KZM26838.1"/>
    <property type="molecule type" value="Genomic_DNA"/>
</dbReference>
<reference evidence="2 3" key="1">
    <citation type="journal article" date="2016" name="Sci. Rep.">
        <title>Draft genome sequencing and secretome analysis of fungal phytopathogen Ascochyta rabiei provides insight into the necrotrophic effector repertoire.</title>
        <authorList>
            <person name="Verma S."/>
            <person name="Gazara R.K."/>
            <person name="Nizam S."/>
            <person name="Parween S."/>
            <person name="Chattopadhyay D."/>
            <person name="Verma P.K."/>
        </authorList>
    </citation>
    <scope>NUCLEOTIDE SEQUENCE [LARGE SCALE GENOMIC DNA]</scope>
    <source>
        <strain evidence="2 3">ArDII</strain>
    </source>
</reference>
<gene>
    <name evidence="2" type="ORF">ST47_g2015</name>
</gene>
<proteinExistence type="predicted"/>
<organism evidence="2 3">
    <name type="scientific">Didymella rabiei</name>
    <name type="common">Chickpea ascochyta blight fungus</name>
    <name type="synonym">Mycosphaerella rabiei</name>
    <dbReference type="NCBI Taxonomy" id="5454"/>
    <lineage>
        <taxon>Eukaryota</taxon>
        <taxon>Fungi</taxon>
        <taxon>Dikarya</taxon>
        <taxon>Ascomycota</taxon>
        <taxon>Pezizomycotina</taxon>
        <taxon>Dothideomycetes</taxon>
        <taxon>Pleosporomycetidae</taxon>
        <taxon>Pleosporales</taxon>
        <taxon>Pleosporineae</taxon>
        <taxon>Didymellaceae</taxon>
        <taxon>Ascochyta</taxon>
    </lineage>
</organism>
<accession>A0A163K884</accession>
<name>A0A163K884_DIDRA</name>
<keyword evidence="3" id="KW-1185">Reference proteome</keyword>
<feature type="region of interest" description="Disordered" evidence="1">
    <location>
        <begin position="112"/>
        <end position="189"/>
    </location>
</feature>
<feature type="region of interest" description="Disordered" evidence="1">
    <location>
        <begin position="1"/>
        <end position="48"/>
    </location>
</feature>
<protein>
    <submittedName>
        <fullName evidence="2">Uncharacterized protein</fullName>
    </submittedName>
</protein>
<evidence type="ECO:0000256" key="1">
    <source>
        <dbReference type="SAM" id="MobiDB-lite"/>
    </source>
</evidence>